<feature type="domain" description="Uncharacterized protein TP-0789" evidence="1">
    <location>
        <begin position="109"/>
        <end position="317"/>
    </location>
</feature>
<reference evidence="2 3" key="1">
    <citation type="submission" date="2021-05" db="EMBL/GenBank/DDBJ databases">
        <title>Genetic and Functional Diversity in Clade A Lucinid endosymbionts from the Bahamas.</title>
        <authorList>
            <person name="Giani N.M."/>
            <person name="Engel A.S."/>
            <person name="Campbell B.J."/>
        </authorList>
    </citation>
    <scope>NUCLEOTIDE SEQUENCE [LARGE SCALE GENOMIC DNA]</scope>
    <source>
        <strain evidence="2">LUC16012Gg_MoonRockCtena</strain>
    </source>
</reference>
<proteinExistence type="predicted"/>
<dbReference type="EMBL" id="JAHHGM010000009">
    <property type="protein sequence ID" value="MBT2989537.1"/>
    <property type="molecule type" value="Genomic_DNA"/>
</dbReference>
<dbReference type="CDD" id="cd16329">
    <property type="entry name" value="LolA_like"/>
    <property type="match status" value="1"/>
</dbReference>
<name>A0A944QTX4_9GAMM</name>
<dbReference type="Gene3D" id="2.50.20.10">
    <property type="entry name" value="Lipoprotein localisation LolA/LolB/LppX"/>
    <property type="match status" value="1"/>
</dbReference>
<sequence>MSIRLTRIAVIGLVCHLSTATRADDLDRPPHSPLSLDAREIAEQVYIAAHGGLVKNALSKRRGREVAVVVNRAPLAMRSRDRVPGVQTFDTYVNNAPQDPEIETLQMAILTSGKTKGTGVLFTRYRDPGKGAVISMWLPALRKIRRINEPSHEDVWFGTNLTYGELVLRGPDDEVHELLGEGRVEGCLAAMELQPWEKTRYTLQLPGPQCAHIGKPVYLLKSTTKFNNWWYDYHVSEIDKRTFALYKTVYYKDGEMIKTVYIDWQSLDQPDPRITYPRYIYAVTHLDGKDSMVYVPRSTISLNVDLGDEFWSEQTLQNYGR</sequence>
<dbReference type="Pfam" id="PF17131">
    <property type="entry name" value="LolA_like"/>
    <property type="match status" value="1"/>
</dbReference>
<comment type="caution">
    <text evidence="2">The sequence shown here is derived from an EMBL/GenBank/DDBJ whole genome shotgun (WGS) entry which is preliminary data.</text>
</comment>
<accession>A0A944QTX4</accession>
<keyword evidence="2" id="KW-0449">Lipoprotein</keyword>
<protein>
    <submittedName>
        <fullName evidence="2">Outer membrane lipoprotein-sorting protein</fullName>
    </submittedName>
</protein>
<dbReference type="Proteomes" id="UP000770889">
    <property type="component" value="Unassembled WGS sequence"/>
</dbReference>
<dbReference type="AlphaFoldDB" id="A0A944QTX4"/>
<evidence type="ECO:0000313" key="3">
    <source>
        <dbReference type="Proteomes" id="UP000770889"/>
    </source>
</evidence>
<evidence type="ECO:0000259" key="1">
    <source>
        <dbReference type="Pfam" id="PF17131"/>
    </source>
</evidence>
<organism evidence="2 3">
    <name type="scientific">Candidatus Thiodiazotropha taylori</name>
    <dbReference type="NCBI Taxonomy" id="2792791"/>
    <lineage>
        <taxon>Bacteria</taxon>
        <taxon>Pseudomonadati</taxon>
        <taxon>Pseudomonadota</taxon>
        <taxon>Gammaproteobacteria</taxon>
        <taxon>Chromatiales</taxon>
        <taxon>Sedimenticolaceae</taxon>
        <taxon>Candidatus Thiodiazotropha</taxon>
    </lineage>
</organism>
<evidence type="ECO:0000313" key="2">
    <source>
        <dbReference type="EMBL" id="MBT2989537.1"/>
    </source>
</evidence>
<dbReference type="InterPro" id="IPR033399">
    <property type="entry name" value="TP_0789-like"/>
</dbReference>
<gene>
    <name evidence="2" type="ORF">KME65_11290</name>
</gene>